<dbReference type="EMBL" id="JACXVP010000005">
    <property type="protein sequence ID" value="KAG5605075.1"/>
    <property type="molecule type" value="Genomic_DNA"/>
</dbReference>
<evidence type="ECO:0000256" key="4">
    <source>
        <dbReference type="PROSITE-ProRule" id="PRU01006"/>
    </source>
</evidence>
<sequence>INRLLLEDDGALDSNNTEYQSLIKEFRAFLSDCKDVLDEATTMKLLESYSRVDELVFFASLKEQYKIVLHHYVQYKFAPDLIMLDAYETVESWMTTKSLNPRKLIPAMMRYSSEPHAKNETHEVIKYLEYCVHRLQNEDPGVHNLLLSLYAKKVQEDESDLLRFLECKFGKGQPGGPEFFYDPKYALRLCLKEKRMRACVHIYSMMSMHEEAVALALQVDPELAMAEADKVEDDEDLRKKLWLMIAKHVIEQEKGTKRENIRKAIAFVKETDGLLKIEDILPFFPDFALIDDFKEAICSSLEDYNEQIEKLKQEMNDATCGADNIRNDISALAQRYTVIDRDEECGVCQRKILNVGGDYRMTTSYMVVGPMAPFYVFPCGHAFHAQCLIAHVTRCTNHAQAEYILDLQKQLTLLGVEPKNVSNGGLCEEPLVSVTPMHKIRSQLDDAVASDCPYCGDLMIREISLPFILPEEAEESESWEIKPHNHPSQRSLSLAIPEVVKRSCQVFNVAVKLMQTGKMFILSSNFLGVTIKKIALWFLIFASNEFPISDPSNCRSFHILDRFLLSSPIFINFLNKLLLSFCMLRVPNFSSLDIRSPPLLDRGNNLKCGVINSMGF</sequence>
<feature type="domain" description="Pep3/Vps18 RING C-terminal" evidence="6">
    <location>
        <begin position="374"/>
        <end position="461"/>
    </location>
</feature>
<dbReference type="GO" id="GO:0048284">
    <property type="term" value="P:organelle fusion"/>
    <property type="evidence" value="ECO:0007669"/>
    <property type="project" value="TreeGrafter"/>
</dbReference>
<name>A0A9J5YWH7_SOLCO</name>
<evidence type="ECO:0000313" key="8">
    <source>
        <dbReference type="Proteomes" id="UP000824120"/>
    </source>
</evidence>
<dbReference type="Pfam" id="PF26148">
    <property type="entry name" value="VPS18_RING_C"/>
    <property type="match status" value="1"/>
</dbReference>
<dbReference type="InterPro" id="IPR058919">
    <property type="entry name" value="Pep3/Vps18_RING_C"/>
</dbReference>
<dbReference type="GO" id="GO:0005768">
    <property type="term" value="C:endosome"/>
    <property type="evidence" value="ECO:0007669"/>
    <property type="project" value="TreeGrafter"/>
</dbReference>
<evidence type="ECO:0000313" key="7">
    <source>
        <dbReference type="EMBL" id="KAG5605075.1"/>
    </source>
</evidence>
<dbReference type="GO" id="GO:0006904">
    <property type="term" value="P:vesicle docking involved in exocytosis"/>
    <property type="evidence" value="ECO:0007669"/>
    <property type="project" value="TreeGrafter"/>
</dbReference>
<dbReference type="SUPFAM" id="SSF57850">
    <property type="entry name" value="RING/U-box"/>
    <property type="match status" value="1"/>
</dbReference>
<evidence type="ECO:0000256" key="2">
    <source>
        <dbReference type="ARBA" id="ARBA00022771"/>
    </source>
</evidence>
<dbReference type="AlphaFoldDB" id="A0A9J5YWH7"/>
<evidence type="ECO:0000256" key="5">
    <source>
        <dbReference type="SAM" id="Coils"/>
    </source>
</evidence>
<keyword evidence="5" id="KW-0175">Coiled coil</keyword>
<dbReference type="GO" id="GO:0030897">
    <property type="term" value="C:HOPS complex"/>
    <property type="evidence" value="ECO:0007669"/>
    <property type="project" value="TreeGrafter"/>
</dbReference>
<gene>
    <name evidence="7" type="ORF">H5410_026567</name>
</gene>
<dbReference type="InterPro" id="IPR000547">
    <property type="entry name" value="Clathrin_H-chain/VPS_repeat"/>
</dbReference>
<protein>
    <recommendedName>
        <fullName evidence="6">Pep3/Vps18 RING C-terminal domain-containing protein</fullName>
    </recommendedName>
</protein>
<keyword evidence="3" id="KW-0862">Zinc</keyword>
<evidence type="ECO:0000259" key="6">
    <source>
        <dbReference type="Pfam" id="PF26148"/>
    </source>
</evidence>
<comment type="caution">
    <text evidence="7">The sequence shown here is derived from an EMBL/GenBank/DDBJ whole genome shotgun (WGS) entry which is preliminary data.</text>
</comment>
<reference evidence="7 8" key="1">
    <citation type="submission" date="2020-09" db="EMBL/GenBank/DDBJ databases">
        <title>De no assembly of potato wild relative species, Solanum commersonii.</title>
        <authorList>
            <person name="Cho K."/>
        </authorList>
    </citation>
    <scope>NUCLEOTIDE SEQUENCE [LARGE SCALE GENOMIC DNA]</scope>
    <source>
        <strain evidence="7">LZ3.2</strain>
        <tissue evidence="7">Leaf</tissue>
    </source>
</reference>
<dbReference type="PANTHER" id="PTHR23323:SF26">
    <property type="entry name" value="VACUOLAR PROTEIN SORTING-ASSOCIATED PROTEIN 18 HOMOLOG"/>
    <property type="match status" value="1"/>
</dbReference>
<evidence type="ECO:0000256" key="1">
    <source>
        <dbReference type="ARBA" id="ARBA00022723"/>
    </source>
</evidence>
<proteinExistence type="predicted"/>
<feature type="coiled-coil region" evidence="5">
    <location>
        <begin position="294"/>
        <end position="328"/>
    </location>
</feature>
<dbReference type="GO" id="GO:0030674">
    <property type="term" value="F:protein-macromolecule adaptor activity"/>
    <property type="evidence" value="ECO:0007669"/>
    <property type="project" value="TreeGrafter"/>
</dbReference>
<organism evidence="7 8">
    <name type="scientific">Solanum commersonii</name>
    <name type="common">Commerson's wild potato</name>
    <name type="synonym">Commerson's nightshade</name>
    <dbReference type="NCBI Taxonomy" id="4109"/>
    <lineage>
        <taxon>Eukaryota</taxon>
        <taxon>Viridiplantae</taxon>
        <taxon>Streptophyta</taxon>
        <taxon>Embryophyta</taxon>
        <taxon>Tracheophyta</taxon>
        <taxon>Spermatophyta</taxon>
        <taxon>Magnoliopsida</taxon>
        <taxon>eudicotyledons</taxon>
        <taxon>Gunneridae</taxon>
        <taxon>Pentapetalae</taxon>
        <taxon>asterids</taxon>
        <taxon>lamiids</taxon>
        <taxon>Solanales</taxon>
        <taxon>Solanaceae</taxon>
        <taxon>Solanoideae</taxon>
        <taxon>Solaneae</taxon>
        <taxon>Solanum</taxon>
    </lineage>
</organism>
<evidence type="ECO:0000256" key="3">
    <source>
        <dbReference type="ARBA" id="ARBA00022833"/>
    </source>
</evidence>
<dbReference type="PROSITE" id="PS50236">
    <property type="entry name" value="CHCR"/>
    <property type="match status" value="1"/>
</dbReference>
<keyword evidence="1" id="KW-0479">Metal-binding</keyword>
<feature type="repeat" description="CHCR" evidence="4">
    <location>
        <begin position="96"/>
        <end position="258"/>
    </location>
</feature>
<feature type="non-terminal residue" evidence="7">
    <location>
        <position position="1"/>
    </location>
</feature>
<dbReference type="OrthoDB" id="1254927at2759"/>
<accession>A0A9J5YWH7</accession>
<keyword evidence="8" id="KW-1185">Reference proteome</keyword>
<dbReference type="GO" id="GO:0006886">
    <property type="term" value="P:intracellular protein transport"/>
    <property type="evidence" value="ECO:0007669"/>
    <property type="project" value="UniProtKB-UniRule"/>
</dbReference>
<keyword evidence="2" id="KW-0863">Zinc-finger</keyword>
<dbReference type="GO" id="GO:0008270">
    <property type="term" value="F:zinc ion binding"/>
    <property type="evidence" value="ECO:0007669"/>
    <property type="project" value="UniProtKB-KW"/>
</dbReference>
<dbReference type="GO" id="GO:0007033">
    <property type="term" value="P:vacuole organization"/>
    <property type="evidence" value="ECO:0007669"/>
    <property type="project" value="TreeGrafter"/>
</dbReference>
<dbReference type="PANTHER" id="PTHR23323">
    <property type="entry name" value="VACUOLAR PROTEIN SORTING-ASSOCIATED PROTEIN"/>
    <property type="match status" value="1"/>
</dbReference>
<dbReference type="GO" id="GO:0007032">
    <property type="term" value="P:endosome organization"/>
    <property type="evidence" value="ECO:0007669"/>
    <property type="project" value="TreeGrafter"/>
</dbReference>
<dbReference type="Proteomes" id="UP000824120">
    <property type="component" value="Chromosome 5"/>
</dbReference>